<evidence type="ECO:0000256" key="1">
    <source>
        <dbReference type="SAM" id="Coils"/>
    </source>
</evidence>
<feature type="coiled-coil region" evidence="1">
    <location>
        <begin position="72"/>
        <end position="99"/>
    </location>
</feature>
<accession>A0A9D1M4P7</accession>
<comment type="caution">
    <text evidence="3">The sequence shown here is derived from an EMBL/GenBank/DDBJ whole genome shotgun (WGS) entry which is preliminary data.</text>
</comment>
<dbReference type="Proteomes" id="UP000824107">
    <property type="component" value="Unassembled WGS sequence"/>
</dbReference>
<reference evidence="3" key="1">
    <citation type="submission" date="2020-10" db="EMBL/GenBank/DDBJ databases">
        <authorList>
            <person name="Gilroy R."/>
        </authorList>
    </citation>
    <scope>NUCLEOTIDE SEQUENCE</scope>
    <source>
        <strain evidence="3">ChiW3-316</strain>
    </source>
</reference>
<gene>
    <name evidence="3" type="ORF">IAD20_05495</name>
</gene>
<feature type="chain" id="PRO_5038637071" evidence="2">
    <location>
        <begin position="25"/>
        <end position="253"/>
    </location>
</feature>
<protein>
    <submittedName>
        <fullName evidence="3">Uncharacterized protein</fullName>
    </submittedName>
</protein>
<dbReference type="AlphaFoldDB" id="A0A9D1M4P7"/>
<keyword evidence="1" id="KW-0175">Coiled coil</keyword>
<keyword evidence="2" id="KW-0732">Signal</keyword>
<feature type="signal peptide" evidence="2">
    <location>
        <begin position="1"/>
        <end position="24"/>
    </location>
</feature>
<evidence type="ECO:0000313" key="3">
    <source>
        <dbReference type="EMBL" id="HIU53517.1"/>
    </source>
</evidence>
<dbReference type="EMBL" id="DVNC01000036">
    <property type="protein sequence ID" value="HIU53517.1"/>
    <property type="molecule type" value="Genomic_DNA"/>
</dbReference>
<sequence length="253" mass="28034">MIKRFVTYWALPLAMLGFSSVARADIEAPQTVIGTVKTGIKEAESIQHDLNEIQADLRSAAEGVAGPIKDAAKTVNDVKNEAQSNIQAVKDKADAAKNIASDPEGALNTMGGKLPGFMTTVDTNDSGELRDAVKTNYFTQRPKSSVSADGQAEAVNSVEVTKEQDEKMAAVQRENFANLYAQAFTIRTNLAKEKSEDKEHKDSREILQNTKEIALRMEERWRRIMIINAALFEFKTTQSSRQFSFVPEEDEDE</sequence>
<evidence type="ECO:0000313" key="4">
    <source>
        <dbReference type="Proteomes" id="UP000824107"/>
    </source>
</evidence>
<organism evidence="3 4">
    <name type="scientific">Candidatus Scatocola faecipullorum</name>
    <dbReference type="NCBI Taxonomy" id="2840917"/>
    <lineage>
        <taxon>Bacteria</taxon>
        <taxon>Pseudomonadati</taxon>
        <taxon>Pseudomonadota</taxon>
        <taxon>Alphaproteobacteria</taxon>
        <taxon>Rhodospirillales</taxon>
        <taxon>Rhodospirillaceae</taxon>
        <taxon>Rhodospirillaceae incertae sedis</taxon>
        <taxon>Candidatus Scatocola</taxon>
    </lineage>
</organism>
<proteinExistence type="predicted"/>
<name>A0A9D1M4P7_9PROT</name>
<reference evidence="3" key="2">
    <citation type="journal article" date="2021" name="PeerJ">
        <title>Extensive microbial diversity within the chicken gut microbiome revealed by metagenomics and culture.</title>
        <authorList>
            <person name="Gilroy R."/>
            <person name="Ravi A."/>
            <person name="Getino M."/>
            <person name="Pursley I."/>
            <person name="Horton D.L."/>
            <person name="Alikhan N.F."/>
            <person name="Baker D."/>
            <person name="Gharbi K."/>
            <person name="Hall N."/>
            <person name="Watson M."/>
            <person name="Adriaenssens E.M."/>
            <person name="Foster-Nyarko E."/>
            <person name="Jarju S."/>
            <person name="Secka A."/>
            <person name="Antonio M."/>
            <person name="Oren A."/>
            <person name="Chaudhuri R.R."/>
            <person name="La Ragione R."/>
            <person name="Hildebrand F."/>
            <person name="Pallen M.J."/>
        </authorList>
    </citation>
    <scope>NUCLEOTIDE SEQUENCE</scope>
    <source>
        <strain evidence="3">ChiW3-316</strain>
    </source>
</reference>
<evidence type="ECO:0000256" key="2">
    <source>
        <dbReference type="SAM" id="SignalP"/>
    </source>
</evidence>